<reference evidence="5 6" key="1">
    <citation type="submission" date="2016-04" db="EMBL/GenBank/DDBJ databases">
        <title>Complete genome sequence of Bacillus oceanisediminis strain 2691.</title>
        <authorList>
            <person name="Jeong H."/>
            <person name="Kim H.J."/>
            <person name="Lee D.-W."/>
        </authorList>
    </citation>
    <scope>NUCLEOTIDE SEQUENCE [LARGE SCALE GENOMIC DNA]</scope>
    <source>
        <strain evidence="5 6">2691</strain>
    </source>
</reference>
<dbReference type="GO" id="GO:0045892">
    <property type="term" value="P:negative regulation of DNA-templated transcription"/>
    <property type="evidence" value="ECO:0007669"/>
    <property type="project" value="TreeGrafter"/>
</dbReference>
<dbReference type="PANTHER" id="PTHR44846">
    <property type="entry name" value="MANNOSYL-D-GLYCERATE TRANSPORT/METABOLISM SYSTEM REPRESSOR MNGR-RELATED"/>
    <property type="match status" value="1"/>
</dbReference>
<keyword evidence="1" id="KW-0805">Transcription regulation</keyword>
<dbReference type="FunFam" id="1.10.10.10:FF:000079">
    <property type="entry name" value="GntR family transcriptional regulator"/>
    <property type="match status" value="1"/>
</dbReference>
<evidence type="ECO:0000259" key="4">
    <source>
        <dbReference type="PROSITE" id="PS50949"/>
    </source>
</evidence>
<evidence type="ECO:0000256" key="2">
    <source>
        <dbReference type="ARBA" id="ARBA00023125"/>
    </source>
</evidence>
<dbReference type="AlphaFoldDB" id="A0A160MBL2"/>
<dbReference type="GO" id="GO:0003677">
    <property type="term" value="F:DNA binding"/>
    <property type="evidence" value="ECO:0007669"/>
    <property type="project" value="UniProtKB-KW"/>
</dbReference>
<dbReference type="PRINTS" id="PR00035">
    <property type="entry name" value="HTHGNTR"/>
</dbReference>
<organism evidence="5 6">
    <name type="scientific">Cytobacillus oceanisediminis 2691</name>
    <dbReference type="NCBI Taxonomy" id="1196031"/>
    <lineage>
        <taxon>Bacteria</taxon>
        <taxon>Bacillati</taxon>
        <taxon>Bacillota</taxon>
        <taxon>Bacilli</taxon>
        <taxon>Bacillales</taxon>
        <taxon>Bacillaceae</taxon>
        <taxon>Cytobacillus</taxon>
    </lineage>
</organism>
<dbReference type="InterPro" id="IPR011663">
    <property type="entry name" value="UTRA"/>
</dbReference>
<evidence type="ECO:0000256" key="1">
    <source>
        <dbReference type="ARBA" id="ARBA00023015"/>
    </source>
</evidence>
<sequence>MKDGFTEDSALHLKVKESILELIRNGAFKPDTKLPTEAEFCEKYGVSRTTIRTALQQLSTEGHIYRQQGRGTFVSSNKVKQRLTSTVENFSKQMAMQGKNPLIKVINLEVIPADPFLADVFELSEGDPVNVLERIRYADDEPLQYEKAFLPWKKTPSLNRQACEKSLYNLLQTQYNLKIKKTIEHLEISLPEEEISNLLKIKPETPCFALETYAHIEDGSLIEYSKTMFRGDYAHFIIERNYE</sequence>
<keyword evidence="2" id="KW-0238">DNA-binding</keyword>
<dbReference type="KEGG" id="bon:A361_14110"/>
<dbReference type="CDD" id="cd07377">
    <property type="entry name" value="WHTH_GntR"/>
    <property type="match status" value="1"/>
</dbReference>
<evidence type="ECO:0000313" key="6">
    <source>
        <dbReference type="Proteomes" id="UP000077856"/>
    </source>
</evidence>
<gene>
    <name evidence="5" type="ORF">A361_14110</name>
</gene>
<dbReference type="Proteomes" id="UP000077856">
    <property type="component" value="Chromosome"/>
</dbReference>
<dbReference type="RefSeq" id="WP_019381345.1">
    <property type="nucleotide sequence ID" value="NZ_CP015506.1"/>
</dbReference>
<dbReference type="SMART" id="SM00345">
    <property type="entry name" value="HTH_GNTR"/>
    <property type="match status" value="1"/>
</dbReference>
<dbReference type="Pfam" id="PF00392">
    <property type="entry name" value="GntR"/>
    <property type="match status" value="1"/>
</dbReference>
<dbReference type="STRING" id="1196031.A361_14110"/>
<dbReference type="InterPro" id="IPR000524">
    <property type="entry name" value="Tscrpt_reg_HTH_GntR"/>
</dbReference>
<evidence type="ECO:0000256" key="3">
    <source>
        <dbReference type="ARBA" id="ARBA00023163"/>
    </source>
</evidence>
<proteinExistence type="predicted"/>
<dbReference type="SUPFAM" id="SSF64288">
    <property type="entry name" value="Chorismate lyase-like"/>
    <property type="match status" value="1"/>
</dbReference>
<dbReference type="InterPro" id="IPR036388">
    <property type="entry name" value="WH-like_DNA-bd_sf"/>
</dbReference>
<dbReference type="InterPro" id="IPR050679">
    <property type="entry name" value="Bact_HTH_transcr_reg"/>
</dbReference>
<dbReference type="SMART" id="SM00866">
    <property type="entry name" value="UTRA"/>
    <property type="match status" value="1"/>
</dbReference>
<dbReference type="InterPro" id="IPR036390">
    <property type="entry name" value="WH_DNA-bd_sf"/>
</dbReference>
<dbReference type="InterPro" id="IPR028978">
    <property type="entry name" value="Chorismate_lyase_/UTRA_dom_sf"/>
</dbReference>
<dbReference type="PANTHER" id="PTHR44846:SF1">
    <property type="entry name" value="MANNOSYL-D-GLYCERATE TRANSPORT_METABOLISM SYSTEM REPRESSOR MNGR-RELATED"/>
    <property type="match status" value="1"/>
</dbReference>
<dbReference type="PROSITE" id="PS50949">
    <property type="entry name" value="HTH_GNTR"/>
    <property type="match status" value="1"/>
</dbReference>
<accession>A0A160MBL2</accession>
<keyword evidence="3" id="KW-0804">Transcription</keyword>
<dbReference type="Pfam" id="PF07702">
    <property type="entry name" value="UTRA"/>
    <property type="match status" value="1"/>
</dbReference>
<dbReference type="eggNOG" id="COG2188">
    <property type="taxonomic scope" value="Bacteria"/>
</dbReference>
<protein>
    <submittedName>
        <fullName evidence="5">GntR family transcriptional regulator</fullName>
    </submittedName>
</protein>
<name>A0A160MBL2_9BACI</name>
<dbReference type="GO" id="GO:0003700">
    <property type="term" value="F:DNA-binding transcription factor activity"/>
    <property type="evidence" value="ECO:0007669"/>
    <property type="project" value="InterPro"/>
</dbReference>
<dbReference type="EMBL" id="CP015506">
    <property type="protein sequence ID" value="AND40236.1"/>
    <property type="molecule type" value="Genomic_DNA"/>
</dbReference>
<feature type="domain" description="HTH gntR-type" evidence="4">
    <location>
        <begin position="9"/>
        <end position="77"/>
    </location>
</feature>
<dbReference type="Gene3D" id="3.40.1410.10">
    <property type="entry name" value="Chorismate lyase-like"/>
    <property type="match status" value="1"/>
</dbReference>
<dbReference type="SUPFAM" id="SSF46785">
    <property type="entry name" value="Winged helix' DNA-binding domain"/>
    <property type="match status" value="1"/>
</dbReference>
<dbReference type="Gene3D" id="1.10.10.10">
    <property type="entry name" value="Winged helix-like DNA-binding domain superfamily/Winged helix DNA-binding domain"/>
    <property type="match status" value="1"/>
</dbReference>
<evidence type="ECO:0000313" key="5">
    <source>
        <dbReference type="EMBL" id="AND40236.1"/>
    </source>
</evidence>